<dbReference type="AlphaFoldDB" id="A0A0W0F8W6"/>
<dbReference type="Proteomes" id="UP000054988">
    <property type="component" value="Unassembled WGS sequence"/>
</dbReference>
<dbReference type="InterPro" id="IPR011990">
    <property type="entry name" value="TPR-like_helical_dom_sf"/>
</dbReference>
<evidence type="ECO:0000313" key="2">
    <source>
        <dbReference type="Proteomes" id="UP000054988"/>
    </source>
</evidence>
<organism evidence="1 2">
    <name type="scientific">Moniliophthora roreri</name>
    <name type="common">Frosty pod rot fungus</name>
    <name type="synonym">Monilia roreri</name>
    <dbReference type="NCBI Taxonomy" id="221103"/>
    <lineage>
        <taxon>Eukaryota</taxon>
        <taxon>Fungi</taxon>
        <taxon>Dikarya</taxon>
        <taxon>Basidiomycota</taxon>
        <taxon>Agaricomycotina</taxon>
        <taxon>Agaricomycetes</taxon>
        <taxon>Agaricomycetidae</taxon>
        <taxon>Agaricales</taxon>
        <taxon>Marasmiineae</taxon>
        <taxon>Marasmiaceae</taxon>
        <taxon>Moniliophthora</taxon>
    </lineage>
</organism>
<name>A0A0W0F8W6_MONRR</name>
<proteinExistence type="predicted"/>
<dbReference type="eggNOG" id="ENOG502SIP5">
    <property type="taxonomic scope" value="Eukaryota"/>
</dbReference>
<evidence type="ECO:0000313" key="1">
    <source>
        <dbReference type="EMBL" id="KTB32676.1"/>
    </source>
</evidence>
<reference evidence="1 2" key="1">
    <citation type="submission" date="2015-12" db="EMBL/GenBank/DDBJ databases">
        <title>Draft genome sequence of Moniliophthora roreri, the causal agent of frosty pod rot of cacao.</title>
        <authorList>
            <person name="Aime M.C."/>
            <person name="Diaz-Valderrama J.R."/>
            <person name="Kijpornyongpan T."/>
            <person name="Phillips-Mora W."/>
        </authorList>
    </citation>
    <scope>NUCLEOTIDE SEQUENCE [LARGE SCALE GENOMIC DNA]</scope>
    <source>
        <strain evidence="1 2">MCA 2952</strain>
    </source>
</reference>
<dbReference type="Gene3D" id="1.25.40.10">
    <property type="entry name" value="Tetratricopeptide repeat domain"/>
    <property type="match status" value="1"/>
</dbReference>
<sequence>MRAGVQRLGRHYFSSTGPRSRQLIALEESLHKESPSAIFNRYIAALNTLGDVPLSVHRAVLRKCTPPAQDLRASSNSSILHHRERHLPQCEGRLQTVIRNIRAQGATLTSDYNFVLEQFAATGNYEASMRVLREMSASCKPNSQTYSLCIQALARALTLPSHQGGPGNPRWSPAQSKGYRLQLLKAAKSNLRSIMDHMRVRGVAWTPAILDLVLRIMKEISDRAGFEEMLKVGYGIDVSYPDQVPFDGGEGLFPLSADALNIILDFYAQEGDISKLIQTFEVLTNPLPRSTIHHSQSNSFEGEDDDDFGIPAENTSQWTPPSASPNTTSFRIILRALKKTKRPALARHYLLHAMELSYSSFKKTRHLLLQTKHQFLPRPPPSPSIITAPRVSVTKDMFSAVLFSGRKHFEIWAKNKLKREVRRKKEQYEWFVRWWGLQRRWDPSALPDASSSSSSPVPMNPYKHRPIVGQDIPQYSRGYVSSSLPEKPFSVPLHLSILKRDLKELVEALERVSAVSRFHAKRAKTPVQPAQTEEDTEGATIVAEKAAVAQHGRTKRYSGPGRRIGNLYEFSSLHSRSGRVPLKKRSRTRDFMKKLGIRGRKERSHAKKRRGIGRLYAVGKT</sequence>
<comment type="caution">
    <text evidence="1">The sequence shown here is derived from an EMBL/GenBank/DDBJ whole genome shotgun (WGS) entry which is preliminary data.</text>
</comment>
<evidence type="ECO:0008006" key="3">
    <source>
        <dbReference type="Google" id="ProtNLM"/>
    </source>
</evidence>
<dbReference type="EMBL" id="LATX01002207">
    <property type="protein sequence ID" value="KTB32676.1"/>
    <property type="molecule type" value="Genomic_DNA"/>
</dbReference>
<gene>
    <name evidence="1" type="ORF">WG66_14737</name>
</gene>
<protein>
    <recommendedName>
        <fullName evidence="3">Pentatricopeptide repeat protein</fullName>
    </recommendedName>
</protein>
<accession>A0A0W0F8W6</accession>